<evidence type="ECO:0000256" key="1">
    <source>
        <dbReference type="ARBA" id="ARBA00004141"/>
    </source>
</evidence>
<feature type="transmembrane region" description="Helical" evidence="8">
    <location>
        <begin position="557"/>
        <end position="575"/>
    </location>
</feature>
<dbReference type="Proteomes" id="UP000275408">
    <property type="component" value="Unassembled WGS sequence"/>
</dbReference>
<evidence type="ECO:0000259" key="9">
    <source>
        <dbReference type="PROSITE" id="PS50262"/>
    </source>
</evidence>
<feature type="domain" description="G-protein coupled receptors family 1 profile" evidence="9">
    <location>
        <begin position="222"/>
        <end position="472"/>
    </location>
</feature>
<keyword evidence="11" id="KW-1185">Reference proteome</keyword>
<evidence type="ECO:0000256" key="3">
    <source>
        <dbReference type="ARBA" id="ARBA00022989"/>
    </source>
</evidence>
<protein>
    <recommendedName>
        <fullName evidence="9">G-protein coupled receptors family 1 profile domain-containing protein</fullName>
    </recommendedName>
</protein>
<keyword evidence="6" id="KW-0675">Receptor</keyword>
<reference evidence="10 11" key="1">
    <citation type="journal article" date="2018" name="Sci. Rep.">
        <title>Comparative analysis of the Pocillopora damicornis genome highlights role of immune system in coral evolution.</title>
        <authorList>
            <person name="Cunning R."/>
            <person name="Bay R.A."/>
            <person name="Gillette P."/>
            <person name="Baker A.C."/>
            <person name="Traylor-Knowles N."/>
        </authorList>
    </citation>
    <scope>NUCLEOTIDE SEQUENCE [LARGE SCALE GENOMIC DNA]</scope>
    <source>
        <strain evidence="10">RSMAS</strain>
        <tissue evidence="10">Whole animal</tissue>
    </source>
</reference>
<dbReference type="GO" id="GO:0005886">
    <property type="term" value="C:plasma membrane"/>
    <property type="evidence" value="ECO:0007669"/>
    <property type="project" value="TreeGrafter"/>
</dbReference>
<organism evidence="10 11">
    <name type="scientific">Pocillopora damicornis</name>
    <name type="common">Cauliflower coral</name>
    <name type="synonym">Millepora damicornis</name>
    <dbReference type="NCBI Taxonomy" id="46731"/>
    <lineage>
        <taxon>Eukaryota</taxon>
        <taxon>Metazoa</taxon>
        <taxon>Cnidaria</taxon>
        <taxon>Anthozoa</taxon>
        <taxon>Hexacorallia</taxon>
        <taxon>Scleractinia</taxon>
        <taxon>Astrocoeniina</taxon>
        <taxon>Pocilloporidae</taxon>
        <taxon>Pocillopora</taxon>
    </lineage>
</organism>
<evidence type="ECO:0000256" key="8">
    <source>
        <dbReference type="SAM" id="Phobius"/>
    </source>
</evidence>
<feature type="transmembrane region" description="Helical" evidence="8">
    <location>
        <begin position="680"/>
        <end position="700"/>
    </location>
</feature>
<feature type="transmembrane region" description="Helical" evidence="8">
    <location>
        <begin position="634"/>
        <end position="656"/>
    </location>
</feature>
<evidence type="ECO:0000256" key="5">
    <source>
        <dbReference type="ARBA" id="ARBA00023136"/>
    </source>
</evidence>
<feature type="transmembrane region" description="Helical" evidence="8">
    <location>
        <begin position="279"/>
        <end position="298"/>
    </location>
</feature>
<sequence length="804" mass="92457">MPLFTLTIAFVLYWSPFMVIRTQMYFSSTSSGYAWKIYYGGHLKSSSQARLLLGNIWVLVTCYKTLKQRHSPFMWLLANLASADLCFTILTIFNSIAFLWQWVGGNITCKLQGFLIEASYTSTIITLLTISYERLKVTSNPINALVKRWPEKQYFKLIIIWSCSLLICLPLLFIYRVETQQNSVMCLARKRTNFFPQIFYSVHTTIFFVAPLVTCFMLSTIGNTWVLLRCYKNLKQRYYPFMLLLTNLASADLLFTFLTIFNGIGFLEQWIGGNITCKLQGFLLEASYTTSVTTLVAISHQRLRALVDPFSVRISSWSKSQRIKLILMWTSSLLVCSPLVYIYRVKTNENGDVVCVTTTRGNRIPQIFYSVHTTIFFVIPMLYMIITQSRIYRSLRVVPIIRNSSCFILQLNKRHRKAAKTLVALSTAFVMCWSPFMVIRTLLQFHLASPGLVWRISQLLIFFNAGLDPLLYGYYGGNMKSSLRRLSLNEPKDNPIFARNRGSSTREKTLMAKEDEMYIAFGYIIYSLSLVLSVAGNCLVLFVCYRSIKRQGCLLKWFIANLAVADLTFALLSILDAIADHWTWVGGKITCKLQSFFIEACYTLSITTLSLISFERLKAVVEPFRRIAITTKSVYRKLIISWIVSLLFASPLLYAYQTQANNEGTILCTNDTLGDLGRQIYYSIHAIGFFLGPLIFMIYAQAKIFSTLRSSAKVSPRKNTFTAMRSRQHLKVAKPLAALTLAFAACWSPFFFVRALRYFHVTNDEYMWRATQFLIFLNTLLDPIIYGIYRERENKQENDSSQDM</sequence>
<feature type="transmembrane region" description="Helical" evidence="8">
    <location>
        <begin position="73"/>
        <end position="102"/>
    </location>
</feature>
<dbReference type="PROSITE" id="PS50262">
    <property type="entry name" value="G_PROTEIN_RECEP_F1_2"/>
    <property type="match status" value="3"/>
</dbReference>
<evidence type="ECO:0000256" key="4">
    <source>
        <dbReference type="ARBA" id="ARBA00023040"/>
    </source>
</evidence>
<evidence type="ECO:0000313" key="10">
    <source>
        <dbReference type="EMBL" id="RMX57777.1"/>
    </source>
</evidence>
<dbReference type="Gene3D" id="1.20.1070.10">
    <property type="entry name" value="Rhodopsin 7-helix transmembrane proteins"/>
    <property type="match status" value="3"/>
</dbReference>
<keyword evidence="3 8" id="KW-1133">Transmembrane helix</keyword>
<dbReference type="CDD" id="cd00637">
    <property type="entry name" value="7tm_classA_rhodopsin-like"/>
    <property type="match status" value="3"/>
</dbReference>
<dbReference type="SUPFAM" id="SSF81321">
    <property type="entry name" value="Family A G protein-coupled receptor-like"/>
    <property type="match status" value="3"/>
</dbReference>
<evidence type="ECO:0000256" key="6">
    <source>
        <dbReference type="ARBA" id="ARBA00023170"/>
    </source>
</evidence>
<dbReference type="EMBL" id="RCHS01000611">
    <property type="protein sequence ID" value="RMX57777.1"/>
    <property type="molecule type" value="Genomic_DNA"/>
</dbReference>
<feature type="transmembrane region" description="Helical" evidence="8">
    <location>
        <begin position="114"/>
        <end position="133"/>
    </location>
</feature>
<accession>A0A3M6UVY9</accession>
<dbReference type="PANTHER" id="PTHR45695">
    <property type="entry name" value="LEUCOKININ RECEPTOR-RELATED"/>
    <property type="match status" value="1"/>
</dbReference>
<feature type="transmembrane region" description="Helical" evidence="8">
    <location>
        <begin position="518"/>
        <end position="545"/>
    </location>
</feature>
<dbReference type="PRINTS" id="PR00237">
    <property type="entry name" value="GPCRRHODOPSN"/>
</dbReference>
<comment type="subcellular location">
    <subcellularLocation>
        <location evidence="1">Membrane</location>
        <topology evidence="1">Multi-pass membrane protein</topology>
    </subcellularLocation>
</comment>
<feature type="transmembrane region" description="Helical" evidence="8">
    <location>
        <begin position="240"/>
        <end position="267"/>
    </location>
</feature>
<evidence type="ECO:0000313" key="11">
    <source>
        <dbReference type="Proteomes" id="UP000275408"/>
    </source>
</evidence>
<keyword evidence="7" id="KW-0807">Transducer</keyword>
<dbReference type="InterPro" id="IPR017452">
    <property type="entry name" value="GPCR_Rhodpsn_7TM"/>
</dbReference>
<feature type="transmembrane region" description="Helical" evidence="8">
    <location>
        <begin position="323"/>
        <end position="343"/>
    </location>
</feature>
<keyword evidence="2 8" id="KW-0812">Transmembrane</keyword>
<keyword evidence="4" id="KW-0297">G-protein coupled receptor</keyword>
<comment type="caution">
    <text evidence="10">The sequence shown here is derived from an EMBL/GenBank/DDBJ whole genome shotgun (WGS) entry which is preliminary data.</text>
</comment>
<proteinExistence type="predicted"/>
<feature type="domain" description="G-protein coupled receptors family 1 profile" evidence="9">
    <location>
        <begin position="536"/>
        <end position="786"/>
    </location>
</feature>
<dbReference type="GO" id="GO:0004930">
    <property type="term" value="F:G protein-coupled receptor activity"/>
    <property type="evidence" value="ECO:0007669"/>
    <property type="project" value="UniProtKB-KW"/>
</dbReference>
<dbReference type="Pfam" id="PF00001">
    <property type="entry name" value="7tm_1"/>
    <property type="match status" value="3"/>
</dbReference>
<feature type="transmembrane region" description="Helical" evidence="8">
    <location>
        <begin position="154"/>
        <end position="175"/>
    </location>
</feature>
<feature type="transmembrane region" description="Helical" evidence="8">
    <location>
        <begin position="732"/>
        <end position="750"/>
    </location>
</feature>
<evidence type="ECO:0000256" key="2">
    <source>
        <dbReference type="ARBA" id="ARBA00022692"/>
    </source>
</evidence>
<feature type="transmembrane region" description="Helical" evidence="8">
    <location>
        <begin position="367"/>
        <end position="386"/>
    </location>
</feature>
<feature type="transmembrane region" description="Helical" evidence="8">
    <location>
        <begin position="770"/>
        <end position="789"/>
    </location>
</feature>
<name>A0A3M6UVY9_POCDA</name>
<feature type="domain" description="G-protein coupled receptors family 1 profile" evidence="9">
    <location>
        <begin position="54"/>
        <end position="213"/>
    </location>
</feature>
<feature type="transmembrane region" description="Helical" evidence="8">
    <location>
        <begin position="206"/>
        <end position="228"/>
    </location>
</feature>
<dbReference type="PANTHER" id="PTHR45695:SF9">
    <property type="entry name" value="LEUCOKININ RECEPTOR"/>
    <property type="match status" value="1"/>
</dbReference>
<dbReference type="OrthoDB" id="5979869at2759"/>
<dbReference type="InterPro" id="IPR000276">
    <property type="entry name" value="GPCR_Rhodpsn"/>
</dbReference>
<evidence type="ECO:0000256" key="7">
    <source>
        <dbReference type="ARBA" id="ARBA00023224"/>
    </source>
</evidence>
<gene>
    <name evidence="10" type="ORF">pdam_00006756</name>
</gene>
<dbReference type="AlphaFoldDB" id="A0A3M6UVY9"/>
<dbReference type="STRING" id="46731.A0A3M6UVY9"/>
<feature type="transmembrane region" description="Helical" evidence="8">
    <location>
        <begin position="595"/>
        <end position="614"/>
    </location>
</feature>
<keyword evidence="5 8" id="KW-0472">Membrane</keyword>
<feature type="transmembrane region" description="Helical" evidence="8">
    <location>
        <begin position="422"/>
        <end position="443"/>
    </location>
</feature>